<comment type="subcellular location">
    <subcellularLocation>
        <location evidence="1">Cytoplasm</location>
        <location evidence="1">P-body</location>
    </subcellularLocation>
</comment>
<evidence type="ECO:0000256" key="6">
    <source>
        <dbReference type="PROSITE-ProRule" id="PRU00221"/>
    </source>
</evidence>
<proteinExistence type="inferred from homology"/>
<feature type="region of interest" description="Disordered" evidence="7">
    <location>
        <begin position="378"/>
        <end position="405"/>
    </location>
</feature>
<evidence type="ECO:0000256" key="2">
    <source>
        <dbReference type="ARBA" id="ARBA00009639"/>
    </source>
</evidence>
<dbReference type="InterPro" id="IPR036322">
    <property type="entry name" value="WD40_repeat_dom_sf"/>
</dbReference>
<dbReference type="PANTHER" id="PTHR15598:SF5">
    <property type="entry name" value="ENHANCER OF MRNA-DECAPPING PROTEIN 4"/>
    <property type="match status" value="1"/>
</dbReference>
<feature type="repeat" description="WD" evidence="6">
    <location>
        <begin position="214"/>
        <end position="227"/>
    </location>
</feature>
<dbReference type="Pfam" id="PF00400">
    <property type="entry name" value="WD40"/>
    <property type="match status" value="1"/>
</dbReference>
<feature type="compositionally biased region" description="Polar residues" evidence="7">
    <location>
        <begin position="387"/>
        <end position="405"/>
    </location>
</feature>
<evidence type="ECO:0000256" key="5">
    <source>
        <dbReference type="ARBA" id="ARBA00022737"/>
    </source>
</evidence>
<dbReference type="Proteomes" id="UP000238479">
    <property type="component" value="Chromosome 4"/>
</dbReference>
<keyword evidence="8" id="KW-0472">Membrane</keyword>
<dbReference type="Gramene" id="PRQ36028">
    <property type="protein sequence ID" value="PRQ36028"/>
    <property type="gene ID" value="RchiOBHm_Chr4g0386941"/>
</dbReference>
<feature type="transmembrane region" description="Helical" evidence="8">
    <location>
        <begin position="81"/>
        <end position="103"/>
    </location>
</feature>
<dbReference type="STRING" id="74649.A0A2P6QPF6"/>
<dbReference type="SUPFAM" id="SSF63829">
    <property type="entry name" value="Calcium-dependent phosphotriesterase"/>
    <property type="match status" value="1"/>
</dbReference>
<name>A0A2P6QPF6_ROSCH</name>
<keyword evidence="5" id="KW-0677">Repeat</keyword>
<evidence type="ECO:0000256" key="8">
    <source>
        <dbReference type="SAM" id="Phobius"/>
    </source>
</evidence>
<keyword evidence="8" id="KW-0812">Transmembrane</keyword>
<evidence type="ECO:0000256" key="3">
    <source>
        <dbReference type="ARBA" id="ARBA00022490"/>
    </source>
</evidence>
<dbReference type="SUPFAM" id="SSF50978">
    <property type="entry name" value="WD40 repeat-like"/>
    <property type="match status" value="1"/>
</dbReference>
<evidence type="ECO:0000313" key="9">
    <source>
        <dbReference type="EMBL" id="PRQ36028.1"/>
    </source>
</evidence>
<dbReference type="InterPro" id="IPR045152">
    <property type="entry name" value="EDC4-like"/>
</dbReference>
<evidence type="ECO:0000313" key="10">
    <source>
        <dbReference type="Proteomes" id="UP000238479"/>
    </source>
</evidence>
<keyword evidence="10" id="KW-1185">Reference proteome</keyword>
<feature type="region of interest" description="Disordered" evidence="7">
    <location>
        <begin position="433"/>
        <end position="461"/>
    </location>
</feature>
<accession>A0A2P6QPF6</accession>
<dbReference type="EMBL" id="PDCK01000042">
    <property type="protein sequence ID" value="PRQ36028.1"/>
    <property type="molecule type" value="Genomic_DNA"/>
</dbReference>
<keyword evidence="4 6" id="KW-0853">WD repeat</keyword>
<dbReference type="Gene3D" id="2.130.10.10">
    <property type="entry name" value="YVTN repeat-like/Quinoprotein amine dehydrogenase"/>
    <property type="match status" value="1"/>
</dbReference>
<comment type="similarity">
    <text evidence="2">Belongs to the WD repeat EDC4 family.</text>
</comment>
<dbReference type="InterPro" id="IPR015943">
    <property type="entry name" value="WD40/YVTN_repeat-like_dom_sf"/>
</dbReference>
<reference evidence="9 10" key="1">
    <citation type="journal article" date="2018" name="Nat. Genet.">
        <title>The Rosa genome provides new insights in the design of modern roses.</title>
        <authorList>
            <person name="Bendahmane M."/>
        </authorList>
    </citation>
    <scope>NUCLEOTIDE SEQUENCE [LARGE SCALE GENOMIC DNA]</scope>
    <source>
        <strain evidence="10">cv. Old Blush</strain>
    </source>
</reference>
<evidence type="ECO:0000256" key="1">
    <source>
        <dbReference type="ARBA" id="ARBA00004201"/>
    </source>
</evidence>
<gene>
    <name evidence="9" type="ORF">RchiOBHm_Chr4g0386941</name>
</gene>
<evidence type="ECO:0000256" key="4">
    <source>
        <dbReference type="ARBA" id="ARBA00022574"/>
    </source>
</evidence>
<dbReference type="AlphaFoldDB" id="A0A2P6QPF6"/>
<dbReference type="PANTHER" id="PTHR15598">
    <property type="entry name" value="ENHANCER OF MRNA-DECAPPING PROTEIN 4"/>
    <property type="match status" value="1"/>
</dbReference>
<comment type="caution">
    <text evidence="9">The sequence shown here is derived from an EMBL/GenBank/DDBJ whole genome shotgun (WGS) entry which is preliminary data.</text>
</comment>
<keyword evidence="3" id="KW-0963">Cytoplasm</keyword>
<dbReference type="GO" id="GO:0000932">
    <property type="term" value="C:P-body"/>
    <property type="evidence" value="ECO:0007669"/>
    <property type="project" value="UniProtKB-SubCell"/>
</dbReference>
<evidence type="ECO:0000256" key="7">
    <source>
        <dbReference type="SAM" id="MobiDB-lite"/>
    </source>
</evidence>
<feature type="compositionally biased region" description="Acidic residues" evidence="7">
    <location>
        <begin position="452"/>
        <end position="461"/>
    </location>
</feature>
<keyword evidence="8" id="KW-1133">Transmembrane helix</keyword>
<organism evidence="9 10">
    <name type="scientific">Rosa chinensis</name>
    <name type="common">China rose</name>
    <dbReference type="NCBI Taxonomy" id="74649"/>
    <lineage>
        <taxon>Eukaryota</taxon>
        <taxon>Viridiplantae</taxon>
        <taxon>Streptophyta</taxon>
        <taxon>Embryophyta</taxon>
        <taxon>Tracheophyta</taxon>
        <taxon>Spermatophyta</taxon>
        <taxon>Magnoliopsida</taxon>
        <taxon>eudicotyledons</taxon>
        <taxon>Gunneridae</taxon>
        <taxon>Pentapetalae</taxon>
        <taxon>rosids</taxon>
        <taxon>fabids</taxon>
        <taxon>Rosales</taxon>
        <taxon>Rosaceae</taxon>
        <taxon>Rosoideae</taxon>
        <taxon>Rosoideae incertae sedis</taxon>
        <taxon>Rosa</taxon>
    </lineage>
</organism>
<dbReference type="InterPro" id="IPR001680">
    <property type="entry name" value="WD40_rpt"/>
</dbReference>
<sequence>MPIRIPSNKLPKGRHLIGDSMVYDAGVWLPGEFQPQLEVTPIANRVLNIHTALRSLFRAHTQRVTDMAFFAEDVHLLARQLFFIPCLILFFLWFVFAISDIIFCSVSVEGRLFVWKISEGPDEEGTPQITGKIVSVIQIIGEGEAVHPRKVLAVGVGKCVLRIDTTKVAKGEVPSAKDPIKCPVEKLIDGLQFVGKNDGEVTDLSMCQWMTTWLVSASMDGTIKIWEDCKSQPLVVLRPYDGLPVYSSIFGPLNREVKIWSSASEEGGLLPSDAESWKCTQTLDLKSSAQSRVEDAFFNQVIALSQAGLLLLANAKKNAIYAMHLDFGGEPAFTMPIMRFTGTNILPHGEIVQVCCVQTQAIQRYALDLSKWLPPPLENSGLEKSDSSVSHDATEAVSTNSASEPTIQATSFEGAVALRYPVCTGSVGAANSKDISISSMESKPVASPPETSDADAGEEDH</sequence>
<dbReference type="GO" id="GO:0031087">
    <property type="term" value="P:deadenylation-independent decapping of nuclear-transcribed mRNA"/>
    <property type="evidence" value="ECO:0007669"/>
    <property type="project" value="InterPro"/>
</dbReference>
<protein>
    <submittedName>
        <fullName evidence="9">Putative transcription factor WD40-like family</fullName>
    </submittedName>
</protein>
<dbReference type="PROSITE" id="PS50082">
    <property type="entry name" value="WD_REPEATS_2"/>
    <property type="match status" value="1"/>
</dbReference>